<dbReference type="PANTHER" id="PTHR46219">
    <property type="entry name" value="PROTEIN CBG11138"/>
    <property type="match status" value="1"/>
</dbReference>
<feature type="non-terminal residue" evidence="5">
    <location>
        <position position="101"/>
    </location>
</feature>
<dbReference type="AlphaFoldDB" id="A0AAV5VWN3"/>
<feature type="domain" description="ShKT" evidence="4">
    <location>
        <begin position="4"/>
        <end position="44"/>
    </location>
</feature>
<evidence type="ECO:0000259" key="4">
    <source>
        <dbReference type="PROSITE" id="PS51670"/>
    </source>
</evidence>
<keyword evidence="6" id="KW-1185">Reference proteome</keyword>
<sequence length="101" mass="10649">SVRCVDKLNPLTGVSDCPSRASYCNNSVYRSMMQDQCPRTCGFCASTGTGAGTGTGTGTGCVDKINPNTRVSDCPNMRGFCNNAVYVPLMRVQCPATCGFC</sequence>
<dbReference type="InterPro" id="IPR003582">
    <property type="entry name" value="ShKT_dom"/>
</dbReference>
<dbReference type="Gene3D" id="1.10.10.1870">
    <property type="entry name" value="ShTK domain-like"/>
    <property type="match status" value="1"/>
</dbReference>
<evidence type="ECO:0000313" key="5">
    <source>
        <dbReference type="EMBL" id="GMT22485.1"/>
    </source>
</evidence>
<name>A0AAV5VWN3_9BILA</name>
<dbReference type="FunFam" id="1.10.10.1940:FF:000002">
    <property type="entry name" value="PHAryngeal gland Toxin-related"/>
    <property type="match status" value="2"/>
</dbReference>
<proteinExistence type="predicted"/>
<evidence type="ECO:0000313" key="6">
    <source>
        <dbReference type="Proteomes" id="UP001432322"/>
    </source>
</evidence>
<dbReference type="Pfam" id="PF01549">
    <property type="entry name" value="ShK"/>
    <property type="match status" value="2"/>
</dbReference>
<dbReference type="EMBL" id="BTSY01000004">
    <property type="protein sequence ID" value="GMT22485.1"/>
    <property type="molecule type" value="Genomic_DNA"/>
</dbReference>
<feature type="domain" description="ShKT" evidence="4">
    <location>
        <begin position="61"/>
        <end position="101"/>
    </location>
</feature>
<dbReference type="Proteomes" id="UP001432322">
    <property type="component" value="Unassembled WGS sequence"/>
</dbReference>
<reference evidence="5" key="1">
    <citation type="submission" date="2023-10" db="EMBL/GenBank/DDBJ databases">
        <title>Genome assembly of Pristionchus species.</title>
        <authorList>
            <person name="Yoshida K."/>
            <person name="Sommer R.J."/>
        </authorList>
    </citation>
    <scope>NUCLEOTIDE SEQUENCE</scope>
    <source>
        <strain evidence="5">RS5133</strain>
    </source>
</reference>
<dbReference type="SMART" id="SM00254">
    <property type="entry name" value="ShKT"/>
    <property type="match status" value="2"/>
</dbReference>
<dbReference type="PANTHER" id="PTHR46219:SF5">
    <property type="entry name" value="SHKT DOMAIN-CONTAINING PROTEIN"/>
    <property type="match status" value="1"/>
</dbReference>
<gene>
    <name evidence="5" type="ORF">PFISCL1PPCAC_13782</name>
</gene>
<protein>
    <recommendedName>
        <fullName evidence="4">ShKT domain-containing protein</fullName>
    </recommendedName>
</protein>
<evidence type="ECO:0000256" key="2">
    <source>
        <dbReference type="ARBA" id="ARBA00023157"/>
    </source>
</evidence>
<feature type="non-terminal residue" evidence="5">
    <location>
        <position position="1"/>
    </location>
</feature>
<dbReference type="Gene3D" id="1.10.10.1940">
    <property type="match status" value="1"/>
</dbReference>
<keyword evidence="2" id="KW-1015">Disulfide bond</keyword>
<comment type="caution">
    <text evidence="3">Lacks conserved residue(s) required for the propagation of feature annotation.</text>
</comment>
<evidence type="ECO:0000256" key="1">
    <source>
        <dbReference type="ARBA" id="ARBA00022729"/>
    </source>
</evidence>
<organism evidence="5 6">
    <name type="scientific">Pristionchus fissidentatus</name>
    <dbReference type="NCBI Taxonomy" id="1538716"/>
    <lineage>
        <taxon>Eukaryota</taxon>
        <taxon>Metazoa</taxon>
        <taxon>Ecdysozoa</taxon>
        <taxon>Nematoda</taxon>
        <taxon>Chromadorea</taxon>
        <taxon>Rhabditida</taxon>
        <taxon>Rhabditina</taxon>
        <taxon>Diplogasteromorpha</taxon>
        <taxon>Diplogasteroidea</taxon>
        <taxon>Neodiplogasteridae</taxon>
        <taxon>Pristionchus</taxon>
    </lineage>
</organism>
<accession>A0AAV5VWN3</accession>
<comment type="caution">
    <text evidence="5">The sequence shown here is derived from an EMBL/GenBank/DDBJ whole genome shotgun (WGS) entry which is preliminary data.</text>
</comment>
<evidence type="ECO:0000256" key="3">
    <source>
        <dbReference type="PROSITE-ProRule" id="PRU01005"/>
    </source>
</evidence>
<dbReference type="PROSITE" id="PS51670">
    <property type="entry name" value="SHKT"/>
    <property type="match status" value="2"/>
</dbReference>
<keyword evidence="1" id="KW-0732">Signal</keyword>